<organism evidence="2">
    <name type="scientific">Drosophila sechellia</name>
    <name type="common">Fruit fly</name>
    <dbReference type="NCBI Taxonomy" id="7238"/>
    <lineage>
        <taxon>Eukaryota</taxon>
        <taxon>Metazoa</taxon>
        <taxon>Ecdysozoa</taxon>
        <taxon>Arthropoda</taxon>
        <taxon>Hexapoda</taxon>
        <taxon>Insecta</taxon>
        <taxon>Pterygota</taxon>
        <taxon>Neoptera</taxon>
        <taxon>Endopterygota</taxon>
        <taxon>Diptera</taxon>
        <taxon>Brachycera</taxon>
        <taxon>Muscomorpha</taxon>
        <taxon>Ephydroidea</taxon>
        <taxon>Drosophilidae</taxon>
        <taxon>Drosophila</taxon>
        <taxon>Sophophora</taxon>
    </lineage>
</organism>
<dbReference type="Proteomes" id="UP000001292">
    <property type="component" value="Unassembled WGS sequence"/>
</dbReference>
<evidence type="ECO:0000313" key="2">
    <source>
        <dbReference type="Proteomes" id="UP000001292"/>
    </source>
</evidence>
<accession>B4HKK2</accession>
<gene>
    <name evidence="1" type="primary">Dsec\GM24894</name>
    <name evidence="1" type="ORF">Dsec_GM24894</name>
</gene>
<name>B4HKK2_DROSE</name>
<evidence type="ECO:0000313" key="1">
    <source>
        <dbReference type="EMBL" id="EDW40805.1"/>
    </source>
</evidence>
<keyword evidence="2" id="KW-1185">Reference proteome</keyword>
<dbReference type="SMR" id="B4HKK2"/>
<proteinExistence type="predicted"/>
<sequence length="70" mass="7728">MHVPEHSRLSPIESTEKDATSGWLWVLCSVQVAKWRQTIQVPRPEDIFVSPLSAALDLQMLNGSGQAARG</sequence>
<dbReference type="AlphaFoldDB" id="B4HKK2"/>
<dbReference type="EMBL" id="CH480815">
    <property type="protein sequence ID" value="EDW40805.1"/>
    <property type="molecule type" value="Genomic_DNA"/>
</dbReference>
<reference evidence="1 2" key="1">
    <citation type="journal article" date="2007" name="Nature">
        <title>Evolution of genes and genomes on the Drosophila phylogeny.</title>
        <authorList>
            <consortium name="Drosophila 12 Genomes Consortium"/>
            <person name="Clark A.G."/>
            <person name="Eisen M.B."/>
            <person name="Smith D.R."/>
            <person name="Bergman C.M."/>
            <person name="Oliver B."/>
            <person name="Markow T.A."/>
            <person name="Kaufman T.C."/>
            <person name="Kellis M."/>
            <person name="Gelbart W."/>
            <person name="Iyer V.N."/>
            <person name="Pollard D.A."/>
            <person name="Sackton T.B."/>
            <person name="Larracuente A.M."/>
            <person name="Singh N.D."/>
            <person name="Abad J.P."/>
            <person name="Abt D.N."/>
            <person name="Adryan B."/>
            <person name="Aguade M."/>
            <person name="Akashi H."/>
            <person name="Anderson W.W."/>
            <person name="Aquadro C.F."/>
            <person name="Ardell D.H."/>
            <person name="Arguello R."/>
            <person name="Artieri C.G."/>
            <person name="Barbash D.A."/>
            <person name="Barker D."/>
            <person name="Barsanti P."/>
            <person name="Batterham P."/>
            <person name="Batzoglou S."/>
            <person name="Begun D."/>
            <person name="Bhutkar A."/>
            <person name="Blanco E."/>
            <person name="Bosak S.A."/>
            <person name="Bradley R.K."/>
            <person name="Brand A.D."/>
            <person name="Brent M.R."/>
            <person name="Brooks A.N."/>
            <person name="Brown R.H."/>
            <person name="Butlin R.K."/>
            <person name="Caggese C."/>
            <person name="Calvi B.R."/>
            <person name="Bernardo de Carvalho A."/>
            <person name="Caspi A."/>
            <person name="Castrezana S."/>
            <person name="Celniker S.E."/>
            <person name="Chang J.L."/>
            <person name="Chapple C."/>
            <person name="Chatterji S."/>
            <person name="Chinwalla A."/>
            <person name="Civetta A."/>
            <person name="Clifton S.W."/>
            <person name="Comeron J.M."/>
            <person name="Costello J.C."/>
            <person name="Coyne J.A."/>
            <person name="Daub J."/>
            <person name="David R.G."/>
            <person name="Delcher A.L."/>
            <person name="Delehaunty K."/>
            <person name="Do C.B."/>
            <person name="Ebling H."/>
            <person name="Edwards K."/>
            <person name="Eickbush T."/>
            <person name="Evans J.D."/>
            <person name="Filipski A."/>
            <person name="Findeiss S."/>
            <person name="Freyhult E."/>
            <person name="Fulton L."/>
            <person name="Fulton R."/>
            <person name="Garcia A.C."/>
            <person name="Gardiner A."/>
            <person name="Garfield D.A."/>
            <person name="Garvin B.E."/>
            <person name="Gibson G."/>
            <person name="Gilbert D."/>
            <person name="Gnerre S."/>
            <person name="Godfrey J."/>
            <person name="Good R."/>
            <person name="Gotea V."/>
            <person name="Gravely B."/>
            <person name="Greenberg A.J."/>
            <person name="Griffiths-Jones S."/>
            <person name="Gross S."/>
            <person name="Guigo R."/>
            <person name="Gustafson E.A."/>
            <person name="Haerty W."/>
            <person name="Hahn M.W."/>
            <person name="Halligan D.L."/>
            <person name="Halpern A.L."/>
            <person name="Halter G.M."/>
            <person name="Han M.V."/>
            <person name="Heger A."/>
            <person name="Hillier L."/>
            <person name="Hinrichs A.S."/>
            <person name="Holmes I."/>
            <person name="Hoskins R.A."/>
            <person name="Hubisz M.J."/>
            <person name="Hultmark D."/>
            <person name="Huntley M.A."/>
            <person name="Jaffe D.B."/>
            <person name="Jagadeeshan S."/>
            <person name="Jeck W.R."/>
            <person name="Johnson J."/>
            <person name="Jones C.D."/>
            <person name="Jordan W.C."/>
            <person name="Karpen G.H."/>
            <person name="Kataoka E."/>
            <person name="Keightley P.D."/>
            <person name="Kheradpour P."/>
            <person name="Kirkness E.F."/>
            <person name="Koerich L.B."/>
            <person name="Kristiansen K."/>
            <person name="Kudrna D."/>
            <person name="Kulathinal R.J."/>
            <person name="Kumar S."/>
            <person name="Kwok R."/>
            <person name="Lander E."/>
            <person name="Langley C.H."/>
            <person name="Lapoint R."/>
            <person name="Lazzaro B.P."/>
            <person name="Lee S.J."/>
            <person name="Levesque L."/>
            <person name="Li R."/>
            <person name="Lin C.F."/>
            <person name="Lin M.F."/>
            <person name="Lindblad-Toh K."/>
            <person name="Llopart A."/>
            <person name="Long M."/>
            <person name="Low L."/>
            <person name="Lozovsky E."/>
            <person name="Lu J."/>
            <person name="Luo M."/>
            <person name="Machado C.A."/>
            <person name="Makalowski W."/>
            <person name="Marzo M."/>
            <person name="Matsuda M."/>
            <person name="Matzkin L."/>
            <person name="McAllister B."/>
            <person name="McBride C.S."/>
            <person name="McKernan B."/>
            <person name="McKernan K."/>
            <person name="Mendez-Lago M."/>
            <person name="Minx P."/>
            <person name="Mollenhauer M.U."/>
            <person name="Montooth K."/>
            <person name="Mount S.M."/>
            <person name="Mu X."/>
            <person name="Myers E."/>
            <person name="Negre B."/>
            <person name="Newfeld S."/>
            <person name="Nielsen R."/>
            <person name="Noor M.A."/>
            <person name="O'Grady P."/>
            <person name="Pachter L."/>
            <person name="Papaceit M."/>
            <person name="Parisi M.J."/>
            <person name="Parisi M."/>
            <person name="Parts L."/>
            <person name="Pedersen J.S."/>
            <person name="Pesole G."/>
            <person name="Phillippy A.M."/>
            <person name="Ponting C.P."/>
            <person name="Pop M."/>
            <person name="Porcelli D."/>
            <person name="Powell J.R."/>
            <person name="Prohaska S."/>
            <person name="Pruitt K."/>
            <person name="Puig M."/>
            <person name="Quesneville H."/>
            <person name="Ram K.R."/>
            <person name="Rand D."/>
            <person name="Rasmussen M.D."/>
            <person name="Reed L.K."/>
            <person name="Reenan R."/>
            <person name="Reily A."/>
            <person name="Remington K.A."/>
            <person name="Rieger T.T."/>
            <person name="Ritchie M.G."/>
            <person name="Robin C."/>
            <person name="Rogers Y.H."/>
            <person name="Rohde C."/>
            <person name="Rozas J."/>
            <person name="Rubenfield M.J."/>
            <person name="Ruiz A."/>
            <person name="Russo S."/>
            <person name="Salzberg S.L."/>
            <person name="Sanchez-Gracia A."/>
            <person name="Saranga D.J."/>
            <person name="Sato H."/>
            <person name="Schaeffer S.W."/>
            <person name="Schatz M.C."/>
            <person name="Schlenke T."/>
            <person name="Schwartz R."/>
            <person name="Segarra C."/>
            <person name="Singh R.S."/>
            <person name="Sirot L."/>
            <person name="Sirota M."/>
            <person name="Sisneros N.B."/>
            <person name="Smith C.D."/>
            <person name="Smith T.F."/>
            <person name="Spieth J."/>
            <person name="Stage D.E."/>
            <person name="Stark A."/>
            <person name="Stephan W."/>
            <person name="Strausberg R.L."/>
            <person name="Strempel S."/>
            <person name="Sturgill D."/>
            <person name="Sutton G."/>
            <person name="Sutton G.G."/>
            <person name="Tao W."/>
            <person name="Teichmann S."/>
            <person name="Tobari Y.N."/>
            <person name="Tomimura Y."/>
            <person name="Tsolas J.M."/>
            <person name="Valente V.L."/>
            <person name="Venter E."/>
            <person name="Venter J.C."/>
            <person name="Vicario S."/>
            <person name="Vieira F.G."/>
            <person name="Vilella A.J."/>
            <person name="Villasante A."/>
            <person name="Walenz B."/>
            <person name="Wang J."/>
            <person name="Wasserman M."/>
            <person name="Watts T."/>
            <person name="Wilson D."/>
            <person name="Wilson R.K."/>
            <person name="Wing R.A."/>
            <person name="Wolfner M.F."/>
            <person name="Wong A."/>
            <person name="Wong G.K."/>
            <person name="Wu C.I."/>
            <person name="Wu G."/>
            <person name="Yamamoto D."/>
            <person name="Yang H.P."/>
            <person name="Yang S.P."/>
            <person name="Yorke J.A."/>
            <person name="Yoshida K."/>
            <person name="Zdobnov E."/>
            <person name="Zhang P."/>
            <person name="Zhang Y."/>
            <person name="Zimin A.V."/>
            <person name="Baldwin J."/>
            <person name="Abdouelleil A."/>
            <person name="Abdulkadir J."/>
            <person name="Abebe A."/>
            <person name="Abera B."/>
            <person name="Abreu J."/>
            <person name="Acer S.C."/>
            <person name="Aftuck L."/>
            <person name="Alexander A."/>
            <person name="An P."/>
            <person name="Anderson E."/>
            <person name="Anderson S."/>
            <person name="Arachi H."/>
            <person name="Azer M."/>
            <person name="Bachantsang P."/>
            <person name="Barry A."/>
            <person name="Bayul T."/>
            <person name="Berlin A."/>
            <person name="Bessette D."/>
            <person name="Bloom T."/>
            <person name="Blye J."/>
            <person name="Boguslavskiy L."/>
            <person name="Bonnet C."/>
            <person name="Boukhgalter B."/>
            <person name="Bourzgui I."/>
            <person name="Brown A."/>
            <person name="Cahill P."/>
            <person name="Channer S."/>
            <person name="Cheshatsang Y."/>
            <person name="Chuda L."/>
            <person name="Citroen M."/>
            <person name="Collymore A."/>
            <person name="Cooke P."/>
            <person name="Costello M."/>
            <person name="D'Aco K."/>
            <person name="Daza R."/>
            <person name="De Haan G."/>
            <person name="DeGray S."/>
            <person name="DeMaso C."/>
            <person name="Dhargay N."/>
            <person name="Dooley K."/>
            <person name="Dooley E."/>
            <person name="Doricent M."/>
            <person name="Dorje P."/>
            <person name="Dorjee K."/>
            <person name="Dupes A."/>
            <person name="Elong R."/>
            <person name="Falk J."/>
            <person name="Farina A."/>
            <person name="Faro S."/>
            <person name="Ferguson D."/>
            <person name="Fisher S."/>
            <person name="Foley C.D."/>
            <person name="Franke A."/>
            <person name="Friedrich D."/>
            <person name="Gadbois L."/>
            <person name="Gearin G."/>
            <person name="Gearin C.R."/>
            <person name="Giannoukos G."/>
            <person name="Goode T."/>
            <person name="Graham J."/>
            <person name="Grandbois E."/>
            <person name="Grewal S."/>
            <person name="Gyaltsen K."/>
            <person name="Hafez N."/>
            <person name="Hagos B."/>
            <person name="Hall J."/>
            <person name="Henson C."/>
            <person name="Hollinger A."/>
            <person name="Honan T."/>
            <person name="Huard M.D."/>
            <person name="Hughes L."/>
            <person name="Hurhula B."/>
            <person name="Husby M.E."/>
            <person name="Kamat A."/>
            <person name="Kanga B."/>
            <person name="Kashin S."/>
            <person name="Khazanovich D."/>
            <person name="Kisner P."/>
            <person name="Lance K."/>
            <person name="Lara M."/>
            <person name="Lee W."/>
            <person name="Lennon N."/>
            <person name="Letendre F."/>
            <person name="LeVine R."/>
            <person name="Lipovsky A."/>
            <person name="Liu X."/>
            <person name="Liu J."/>
            <person name="Liu S."/>
            <person name="Lokyitsang T."/>
            <person name="Lokyitsang Y."/>
            <person name="Lubonja R."/>
            <person name="Lui A."/>
            <person name="MacDonald P."/>
            <person name="Magnisalis V."/>
            <person name="Maru K."/>
            <person name="Matthews C."/>
            <person name="McCusker W."/>
            <person name="McDonough S."/>
            <person name="Mehta T."/>
            <person name="Meldrim J."/>
            <person name="Meneus L."/>
            <person name="Mihai O."/>
            <person name="Mihalev A."/>
            <person name="Mihova T."/>
            <person name="Mittelman R."/>
            <person name="Mlenga V."/>
            <person name="Montmayeur A."/>
            <person name="Mulrain L."/>
            <person name="Navidi A."/>
            <person name="Naylor J."/>
            <person name="Negash T."/>
            <person name="Nguyen T."/>
            <person name="Nguyen N."/>
            <person name="Nicol R."/>
            <person name="Norbu C."/>
            <person name="Norbu N."/>
            <person name="Novod N."/>
            <person name="O'Neill B."/>
            <person name="Osman S."/>
            <person name="Markiewicz E."/>
            <person name="Oyono O.L."/>
            <person name="Patti C."/>
            <person name="Phunkhang P."/>
            <person name="Pierre F."/>
            <person name="Priest M."/>
            <person name="Raghuraman S."/>
            <person name="Rege F."/>
            <person name="Reyes R."/>
            <person name="Rise C."/>
            <person name="Rogov P."/>
            <person name="Ross K."/>
            <person name="Ryan E."/>
            <person name="Settipalli S."/>
            <person name="Shea T."/>
            <person name="Sherpa N."/>
            <person name="Shi L."/>
            <person name="Shih D."/>
            <person name="Sparrow T."/>
            <person name="Spaulding J."/>
            <person name="Stalker J."/>
            <person name="Stange-Thomann N."/>
            <person name="Stavropoulos S."/>
            <person name="Stone C."/>
            <person name="Strader C."/>
            <person name="Tesfaye S."/>
            <person name="Thomson T."/>
            <person name="Thoulutsang Y."/>
            <person name="Thoulutsang D."/>
            <person name="Topham K."/>
            <person name="Topping I."/>
            <person name="Tsamla T."/>
            <person name="Vassiliev H."/>
            <person name="Vo A."/>
            <person name="Wangchuk T."/>
            <person name="Wangdi T."/>
            <person name="Weiand M."/>
            <person name="Wilkinson J."/>
            <person name="Wilson A."/>
            <person name="Yadav S."/>
            <person name="Young G."/>
            <person name="Yu Q."/>
            <person name="Zembek L."/>
            <person name="Zhong D."/>
            <person name="Zimmer A."/>
            <person name="Zwirko Z."/>
            <person name="Jaffe D.B."/>
            <person name="Alvarez P."/>
            <person name="Brockman W."/>
            <person name="Butler J."/>
            <person name="Chin C."/>
            <person name="Gnerre S."/>
            <person name="Grabherr M."/>
            <person name="Kleber M."/>
            <person name="Mauceli E."/>
            <person name="MacCallum I."/>
        </authorList>
    </citation>
    <scope>NUCLEOTIDE SEQUENCE [LARGE SCALE GENOMIC DNA]</scope>
    <source>
        <strain evidence="2">Rob3c / Tucson 14021-0248.25</strain>
    </source>
</reference>
<dbReference type="HOGENOM" id="CLU_2760502_0_0_1"/>
<protein>
    <submittedName>
        <fullName evidence="1">GM24894</fullName>
    </submittedName>
</protein>